<comment type="caution">
    <text evidence="4">The sequence shown here is derived from an EMBL/GenBank/DDBJ whole genome shotgun (WGS) entry which is preliminary data.</text>
</comment>
<keyword evidence="5" id="KW-1185">Reference proteome</keyword>
<dbReference type="InterPro" id="IPR043153">
    <property type="entry name" value="DENN_C"/>
</dbReference>
<evidence type="ECO:0000313" key="4">
    <source>
        <dbReference type="EMBL" id="KAL0013933.1"/>
    </source>
</evidence>
<evidence type="ECO:0000313" key="5">
    <source>
        <dbReference type="Proteomes" id="UP001459277"/>
    </source>
</evidence>
<gene>
    <name evidence="4" type="ORF">SO802_001002</name>
</gene>
<dbReference type="PANTHER" id="PTHR33144">
    <property type="entry name" value="OS10G0409366 PROTEIN-RELATED"/>
    <property type="match status" value="1"/>
</dbReference>
<dbReference type="Proteomes" id="UP001459277">
    <property type="component" value="Unassembled WGS sequence"/>
</dbReference>
<feature type="region of interest" description="Disordered" evidence="2">
    <location>
        <begin position="464"/>
        <end position="494"/>
    </location>
</feature>
<feature type="compositionally biased region" description="Polar residues" evidence="2">
    <location>
        <begin position="171"/>
        <end position="181"/>
    </location>
</feature>
<dbReference type="Pfam" id="PF02141">
    <property type="entry name" value="DENN"/>
    <property type="match status" value="1"/>
</dbReference>
<feature type="region of interest" description="Disordered" evidence="2">
    <location>
        <begin position="168"/>
        <end position="201"/>
    </location>
</feature>
<protein>
    <recommendedName>
        <fullName evidence="3">cDENN domain-containing protein</fullName>
    </recommendedName>
</protein>
<dbReference type="PANTHER" id="PTHR33144:SF46">
    <property type="entry name" value="OS04G0610000 PROTEIN"/>
    <property type="match status" value="1"/>
</dbReference>
<feature type="domain" description="cDENN" evidence="3">
    <location>
        <begin position="11"/>
        <end position="186"/>
    </location>
</feature>
<feature type="region of interest" description="Disordered" evidence="2">
    <location>
        <begin position="558"/>
        <end position="582"/>
    </location>
</feature>
<reference evidence="4 5" key="1">
    <citation type="submission" date="2024-01" db="EMBL/GenBank/DDBJ databases">
        <title>A telomere-to-telomere, gap-free genome of sweet tea (Lithocarpus litseifolius).</title>
        <authorList>
            <person name="Zhou J."/>
        </authorList>
    </citation>
    <scope>NUCLEOTIDE SEQUENCE [LARGE SCALE GENOMIC DNA]</scope>
    <source>
        <strain evidence="4">Zhou-2022a</strain>
        <tissue evidence="4">Leaf</tissue>
    </source>
</reference>
<dbReference type="Pfam" id="PF03004">
    <property type="entry name" value="Transposase_24"/>
    <property type="match status" value="1"/>
</dbReference>
<sequence>MEDKSATVSKQTKYLLCLVIGSGVASTGRNDGCSSFGVTTKKIIGSIGGFNSQRLARMDGAETWTPVFSGLGSVKKVKGTRNTLTSPLEGDKQQLQQLYNACIGISQVLSLVAGVLLEKQVLVVCPNLGVLSAVVLSLVPLIRPFQWQSLLLPTLTLEMERRKAKLRTRSKSVTVERASSQDVDEVDQETHEASTQASTQDVQPVVRVTRGPSKYLDIWDLPDEEVIELELNSEHQPVDDGARTFTGFLGTIARKPHMCPIRYLNWKVMPEENKEECWRLVERKYCVPVDPIAYAALKRFALQKIGKAWRDHKSRLKKQHYIPDSRNKARVKSNVPTGCISQDWDILVEHWYTDDAVIESEKNKERRSKQDDVHTAGSCSFAVHAAKKAKTDGCPVERSVLYPILHTHKNGSIVNPVVAAKIDKMKELMADPANHLQSSDTTGSIAWAPDDVFAKVMGKERKGRIRGVGFGPSPSGRSSKNALTDIDTHSGQARDNEVAQLKATLATMEDKLADFDEMKEKLAGFDEMKEKLSQFEEMEQRMARMLHQMQHISSQCNQDIPLAQQSPALQKSSAASYQPSSL</sequence>
<dbReference type="EMBL" id="JAZDWU010000001">
    <property type="protein sequence ID" value="KAL0013933.1"/>
    <property type="molecule type" value="Genomic_DNA"/>
</dbReference>
<evidence type="ECO:0000256" key="2">
    <source>
        <dbReference type="SAM" id="MobiDB-lite"/>
    </source>
</evidence>
<dbReference type="InterPro" id="IPR001194">
    <property type="entry name" value="cDENN_dom"/>
</dbReference>
<dbReference type="InterPro" id="IPR004252">
    <property type="entry name" value="Probable_transposase_24"/>
</dbReference>
<organism evidence="4 5">
    <name type="scientific">Lithocarpus litseifolius</name>
    <dbReference type="NCBI Taxonomy" id="425828"/>
    <lineage>
        <taxon>Eukaryota</taxon>
        <taxon>Viridiplantae</taxon>
        <taxon>Streptophyta</taxon>
        <taxon>Embryophyta</taxon>
        <taxon>Tracheophyta</taxon>
        <taxon>Spermatophyta</taxon>
        <taxon>Magnoliopsida</taxon>
        <taxon>eudicotyledons</taxon>
        <taxon>Gunneridae</taxon>
        <taxon>Pentapetalae</taxon>
        <taxon>rosids</taxon>
        <taxon>fabids</taxon>
        <taxon>Fagales</taxon>
        <taxon>Fagaceae</taxon>
        <taxon>Lithocarpus</taxon>
    </lineage>
</organism>
<dbReference type="SMART" id="SM00799">
    <property type="entry name" value="DENN"/>
    <property type="match status" value="1"/>
</dbReference>
<evidence type="ECO:0000259" key="3">
    <source>
        <dbReference type="SMART" id="SM00799"/>
    </source>
</evidence>
<evidence type="ECO:0000256" key="1">
    <source>
        <dbReference type="SAM" id="Coils"/>
    </source>
</evidence>
<dbReference type="AlphaFoldDB" id="A0AAW2DWL4"/>
<accession>A0AAW2DWL4</accession>
<dbReference type="Gene3D" id="3.40.50.11500">
    <property type="match status" value="1"/>
</dbReference>
<keyword evidence="1" id="KW-0175">Coiled coil</keyword>
<proteinExistence type="predicted"/>
<feature type="coiled-coil region" evidence="1">
    <location>
        <begin position="498"/>
        <end position="555"/>
    </location>
</feature>
<name>A0AAW2DWL4_9ROSI</name>